<dbReference type="GO" id="GO:0015031">
    <property type="term" value="P:protein transport"/>
    <property type="evidence" value="ECO:0007669"/>
    <property type="project" value="UniProtKB-KW"/>
</dbReference>
<feature type="region of interest" description="Disordered" evidence="14">
    <location>
        <begin position="535"/>
        <end position="586"/>
    </location>
</feature>
<evidence type="ECO:0000256" key="3">
    <source>
        <dbReference type="ARBA" id="ARBA00022448"/>
    </source>
</evidence>
<dbReference type="AlphaFoldDB" id="A0AAN7ZF15"/>
<dbReference type="GO" id="GO:0005776">
    <property type="term" value="C:autophagosome"/>
    <property type="evidence" value="ECO:0007669"/>
    <property type="project" value="TreeGrafter"/>
</dbReference>
<keyword evidence="3" id="KW-0813">Transport</keyword>
<evidence type="ECO:0000256" key="4">
    <source>
        <dbReference type="ARBA" id="ARBA00022527"/>
    </source>
</evidence>
<keyword evidence="6" id="KW-0547">Nucleotide-binding</keyword>
<evidence type="ECO:0000256" key="14">
    <source>
        <dbReference type="SAM" id="MobiDB-lite"/>
    </source>
</evidence>
<evidence type="ECO:0000259" key="16">
    <source>
        <dbReference type="PROSITE" id="PS50882"/>
    </source>
</evidence>
<evidence type="ECO:0000256" key="11">
    <source>
        <dbReference type="ARBA" id="ARBA00030237"/>
    </source>
</evidence>
<organism evidence="17 18">
    <name type="scientific">Xylaria bambusicola</name>
    <dbReference type="NCBI Taxonomy" id="326684"/>
    <lineage>
        <taxon>Eukaryota</taxon>
        <taxon>Fungi</taxon>
        <taxon>Dikarya</taxon>
        <taxon>Ascomycota</taxon>
        <taxon>Pezizomycotina</taxon>
        <taxon>Sordariomycetes</taxon>
        <taxon>Xylariomycetidae</taxon>
        <taxon>Xylariales</taxon>
        <taxon>Xylariaceae</taxon>
        <taxon>Xylaria</taxon>
    </lineage>
</organism>
<keyword evidence="9" id="KW-0653">Protein transport</keyword>
<evidence type="ECO:0000313" key="18">
    <source>
        <dbReference type="Proteomes" id="UP001305414"/>
    </source>
</evidence>
<proteinExistence type="predicted"/>
<dbReference type="GO" id="GO:0034045">
    <property type="term" value="C:phagophore assembly site membrane"/>
    <property type="evidence" value="ECO:0007669"/>
    <property type="project" value="UniProtKB-SubCell"/>
</dbReference>
<dbReference type="GO" id="GO:0005524">
    <property type="term" value="F:ATP binding"/>
    <property type="evidence" value="ECO:0007669"/>
    <property type="project" value="UniProtKB-KW"/>
</dbReference>
<feature type="domain" description="Protein kinase" evidence="15">
    <location>
        <begin position="34"/>
        <end position="307"/>
    </location>
</feature>
<evidence type="ECO:0000313" key="17">
    <source>
        <dbReference type="EMBL" id="KAK5637118.1"/>
    </source>
</evidence>
<dbReference type="GO" id="GO:0010506">
    <property type="term" value="P:regulation of autophagy"/>
    <property type="evidence" value="ECO:0007669"/>
    <property type="project" value="InterPro"/>
</dbReference>
<gene>
    <name evidence="17" type="ORF">RRF57_012830</name>
</gene>
<dbReference type="GO" id="GO:0004674">
    <property type="term" value="F:protein serine/threonine kinase activity"/>
    <property type="evidence" value="ECO:0007669"/>
    <property type="project" value="UniProtKB-KW"/>
</dbReference>
<dbReference type="PROSITE" id="PS50011">
    <property type="entry name" value="PROTEIN_KINASE_DOM"/>
    <property type="match status" value="1"/>
</dbReference>
<dbReference type="SMART" id="SM00220">
    <property type="entry name" value="S_TKc"/>
    <property type="match status" value="1"/>
</dbReference>
<dbReference type="Gene3D" id="1.10.510.10">
    <property type="entry name" value="Transferase(Phosphotransferase) domain 1"/>
    <property type="match status" value="1"/>
</dbReference>
<dbReference type="GO" id="GO:0000045">
    <property type="term" value="P:autophagosome assembly"/>
    <property type="evidence" value="ECO:0007669"/>
    <property type="project" value="TreeGrafter"/>
</dbReference>
<comment type="catalytic activity">
    <reaction evidence="13">
        <text>L-seryl-[protein] + ATP = O-phospho-L-seryl-[protein] + ADP + H(+)</text>
        <dbReference type="Rhea" id="RHEA:17989"/>
        <dbReference type="Rhea" id="RHEA-COMP:9863"/>
        <dbReference type="Rhea" id="RHEA-COMP:11604"/>
        <dbReference type="ChEBI" id="CHEBI:15378"/>
        <dbReference type="ChEBI" id="CHEBI:29999"/>
        <dbReference type="ChEBI" id="CHEBI:30616"/>
        <dbReference type="ChEBI" id="CHEBI:83421"/>
        <dbReference type="ChEBI" id="CHEBI:456216"/>
        <dbReference type="EC" id="2.7.11.1"/>
    </reaction>
</comment>
<dbReference type="PANTHER" id="PTHR24348">
    <property type="entry name" value="SERINE/THREONINE-PROTEIN KINASE UNC-51-RELATED"/>
    <property type="match status" value="1"/>
</dbReference>
<evidence type="ECO:0000256" key="9">
    <source>
        <dbReference type="ARBA" id="ARBA00022927"/>
    </source>
</evidence>
<comment type="caution">
    <text evidence="17">The sequence shown here is derived from an EMBL/GenBank/DDBJ whole genome shotgun (WGS) entry which is preliminary data.</text>
</comment>
<dbReference type="CDD" id="cd21134">
    <property type="entry name" value="YTH"/>
    <property type="match status" value="1"/>
</dbReference>
<dbReference type="GO" id="GO:0003723">
    <property type="term" value="F:RNA binding"/>
    <property type="evidence" value="ECO:0007669"/>
    <property type="project" value="InterPro"/>
</dbReference>
<keyword evidence="8" id="KW-0067">ATP-binding</keyword>
<sequence length="601" mass="68110">MATSKLETEFFPGYKKHRLPDPKSSQLPAVEQVWEVDSTIGHGTFGVVRLERRRASSLHPGPSWPDQLRAVKEISKSAATSHKWDYMKELEATIRFSSSQYAPYFVRSHGWFENHESIFIAMEYFSLGDLKRFMDAQPRFSEEATQQIIRQLLKGIRFMHDNNFAHRDLKPGNILVAANSPRWVVKIADFGISKQFMEGGTNLQTHVGTSLYMAPEVWEARDGTNCYSVSIDIWAIGIIAVELLLKEHPLPSLLELANLIQGHKPLITDTERGLILSEACRNFIRKLLNIDPFVRPTARLALQHSWLEEEIPDSEDEESLFVTAHKSPRNSSQRQHHSVSQISLPSLAWSNLRLTDNTSATQPTENSLLATYNGPVLDSRLLLPSLQGFSLENTRYFILRSDNPIDIETSAAHNVWTSSQRVNKILDKAWNRTDGQVLLFFSVIKSQKFCGIAQMTSGMDWAHTDDHWLEDSWKGRFTLNWLCLSELPFEGVRHVPVKSTTPGFRAISCYDGTEISAPSAFELLQAYTAREREVSQVVSPPPTITPMDVDSVPSSSRSAPSIEQDLMRSHVPQSDEQSTKDRGHTFFSLSGFSTMLRPQRR</sequence>
<keyword evidence="7" id="KW-0418">Kinase</keyword>
<protein>
    <recommendedName>
        <fullName evidence="2">non-specific serine/threonine protein kinase</fullName>
        <ecNumber evidence="2">2.7.11.1</ecNumber>
    </recommendedName>
    <alternativeName>
        <fullName evidence="11">Autophagy-related protein 1</fullName>
    </alternativeName>
</protein>
<evidence type="ECO:0000256" key="5">
    <source>
        <dbReference type="ARBA" id="ARBA00022679"/>
    </source>
</evidence>
<evidence type="ECO:0000259" key="15">
    <source>
        <dbReference type="PROSITE" id="PS50011"/>
    </source>
</evidence>
<keyword evidence="18" id="KW-1185">Reference proteome</keyword>
<dbReference type="InterPro" id="IPR000719">
    <property type="entry name" value="Prot_kinase_dom"/>
</dbReference>
<dbReference type="InterPro" id="IPR045269">
    <property type="entry name" value="Atg1-like"/>
</dbReference>
<comment type="catalytic activity">
    <reaction evidence="12">
        <text>L-threonyl-[protein] + ATP = O-phospho-L-threonyl-[protein] + ADP + H(+)</text>
        <dbReference type="Rhea" id="RHEA:46608"/>
        <dbReference type="Rhea" id="RHEA-COMP:11060"/>
        <dbReference type="Rhea" id="RHEA-COMP:11605"/>
        <dbReference type="ChEBI" id="CHEBI:15378"/>
        <dbReference type="ChEBI" id="CHEBI:30013"/>
        <dbReference type="ChEBI" id="CHEBI:30616"/>
        <dbReference type="ChEBI" id="CHEBI:61977"/>
        <dbReference type="ChEBI" id="CHEBI:456216"/>
        <dbReference type="EC" id="2.7.11.1"/>
    </reaction>
</comment>
<dbReference type="PROSITE" id="PS00108">
    <property type="entry name" value="PROTEIN_KINASE_ST"/>
    <property type="match status" value="1"/>
</dbReference>
<dbReference type="Gene3D" id="3.10.590.10">
    <property type="entry name" value="ph1033 like domains"/>
    <property type="match status" value="1"/>
</dbReference>
<dbReference type="EMBL" id="JAWHQM010000092">
    <property type="protein sequence ID" value="KAK5637118.1"/>
    <property type="molecule type" value="Genomic_DNA"/>
</dbReference>
<evidence type="ECO:0000256" key="6">
    <source>
        <dbReference type="ARBA" id="ARBA00022741"/>
    </source>
</evidence>
<dbReference type="Pfam" id="PF04146">
    <property type="entry name" value="YTH"/>
    <property type="match status" value="1"/>
</dbReference>
<keyword evidence="10" id="KW-0072">Autophagy</keyword>
<feature type="compositionally biased region" description="Low complexity" evidence="14">
    <location>
        <begin position="548"/>
        <end position="561"/>
    </location>
</feature>
<dbReference type="EC" id="2.7.11.1" evidence="2"/>
<evidence type="ECO:0000256" key="2">
    <source>
        <dbReference type="ARBA" id="ARBA00012513"/>
    </source>
</evidence>
<dbReference type="PROSITE" id="PS50882">
    <property type="entry name" value="YTH"/>
    <property type="match status" value="1"/>
</dbReference>
<evidence type="ECO:0000256" key="10">
    <source>
        <dbReference type="ARBA" id="ARBA00023006"/>
    </source>
</evidence>
<keyword evidence="5" id="KW-0808">Transferase</keyword>
<dbReference type="Proteomes" id="UP001305414">
    <property type="component" value="Unassembled WGS sequence"/>
</dbReference>
<dbReference type="InterPro" id="IPR008271">
    <property type="entry name" value="Ser/Thr_kinase_AS"/>
</dbReference>
<dbReference type="InterPro" id="IPR011009">
    <property type="entry name" value="Kinase-like_dom_sf"/>
</dbReference>
<accession>A0AAN7ZF15</accession>
<reference evidence="17 18" key="1">
    <citation type="submission" date="2023-10" db="EMBL/GenBank/DDBJ databases">
        <title>Draft genome sequence of Xylaria bambusicola isolate GMP-LS, the root and basal stem rot pathogen of sugarcane in Indonesia.</title>
        <authorList>
            <person name="Selvaraj P."/>
            <person name="Muralishankar V."/>
            <person name="Muruganantham S."/>
            <person name="Sp S."/>
            <person name="Haryani S."/>
            <person name="Lau K.J.X."/>
            <person name="Naqvi N.I."/>
        </authorList>
    </citation>
    <scope>NUCLEOTIDE SEQUENCE [LARGE SCALE GENOMIC DNA]</scope>
    <source>
        <strain evidence="17">GMP-LS</strain>
    </source>
</reference>
<dbReference type="InterPro" id="IPR007275">
    <property type="entry name" value="YTH_domain"/>
</dbReference>
<evidence type="ECO:0000256" key="13">
    <source>
        <dbReference type="ARBA" id="ARBA00048679"/>
    </source>
</evidence>
<evidence type="ECO:0000256" key="12">
    <source>
        <dbReference type="ARBA" id="ARBA00047899"/>
    </source>
</evidence>
<feature type="domain" description="YTH" evidence="16">
    <location>
        <begin position="394"/>
        <end position="527"/>
    </location>
</feature>
<evidence type="ECO:0000256" key="7">
    <source>
        <dbReference type="ARBA" id="ARBA00022777"/>
    </source>
</evidence>
<evidence type="ECO:0000256" key="8">
    <source>
        <dbReference type="ARBA" id="ARBA00022840"/>
    </source>
</evidence>
<name>A0AAN7ZF15_9PEZI</name>
<evidence type="ECO:0000256" key="1">
    <source>
        <dbReference type="ARBA" id="ARBA00004623"/>
    </source>
</evidence>
<dbReference type="GO" id="GO:0005829">
    <property type="term" value="C:cytosol"/>
    <property type="evidence" value="ECO:0007669"/>
    <property type="project" value="TreeGrafter"/>
</dbReference>
<dbReference type="Pfam" id="PF00069">
    <property type="entry name" value="Pkinase"/>
    <property type="match status" value="1"/>
</dbReference>
<comment type="subcellular location">
    <subcellularLocation>
        <location evidence="1">Preautophagosomal structure membrane</location>
        <topology evidence="1">Peripheral membrane protein</topology>
    </subcellularLocation>
</comment>
<dbReference type="SUPFAM" id="SSF56112">
    <property type="entry name" value="Protein kinase-like (PK-like)"/>
    <property type="match status" value="1"/>
</dbReference>
<keyword evidence="4" id="KW-0723">Serine/threonine-protein kinase</keyword>
<dbReference type="PANTHER" id="PTHR24348:SF22">
    <property type="entry name" value="NON-SPECIFIC SERINE_THREONINE PROTEIN KINASE"/>
    <property type="match status" value="1"/>
</dbReference>